<comment type="caution">
    <text evidence="1">The sequence shown here is derived from an EMBL/GenBank/DDBJ whole genome shotgun (WGS) entry which is preliminary data.</text>
</comment>
<reference evidence="1 2" key="1">
    <citation type="journal article" date="2019" name="Genome Biol. Evol.">
        <title>Insights into the evolution of the New World diploid cottons (Gossypium, subgenus Houzingenia) based on genome sequencing.</title>
        <authorList>
            <person name="Grover C.E."/>
            <person name="Arick M.A. 2nd"/>
            <person name="Thrash A."/>
            <person name="Conover J.L."/>
            <person name="Sanders W.S."/>
            <person name="Peterson D.G."/>
            <person name="Frelichowski J.E."/>
            <person name="Scheffler J.A."/>
            <person name="Scheffler B.E."/>
            <person name="Wendel J.F."/>
        </authorList>
    </citation>
    <scope>NUCLEOTIDE SEQUENCE [LARGE SCALE GENOMIC DNA]</scope>
    <source>
        <strain evidence="1">0</strain>
        <tissue evidence="1">Leaf</tissue>
    </source>
</reference>
<dbReference type="AlphaFoldDB" id="A0A7J9H179"/>
<evidence type="ECO:0000313" key="1">
    <source>
        <dbReference type="EMBL" id="MBA0803601.1"/>
    </source>
</evidence>
<evidence type="ECO:0000313" key="2">
    <source>
        <dbReference type="Proteomes" id="UP000593560"/>
    </source>
</evidence>
<gene>
    <name evidence="1" type="ORF">Gohar_013792</name>
</gene>
<proteinExistence type="predicted"/>
<dbReference type="EMBL" id="JABFAD010000007">
    <property type="protein sequence ID" value="MBA0803601.1"/>
    <property type="molecule type" value="Genomic_DNA"/>
</dbReference>
<sequence>MSDPPSPLIENYLREEGLLVDGFVLTGSVQSDDSGVICYYLLGAISDNIYRGRIKMGWLRDKFLERANDLNEVERIRYARTYILGLLEVI</sequence>
<name>A0A7J9H179_9ROSI</name>
<accession>A0A7J9H179</accession>
<dbReference type="Proteomes" id="UP000593560">
    <property type="component" value="Unassembled WGS sequence"/>
</dbReference>
<keyword evidence="2" id="KW-1185">Reference proteome</keyword>
<protein>
    <submittedName>
        <fullName evidence="1">Uncharacterized protein</fullName>
    </submittedName>
</protein>
<organism evidence="1 2">
    <name type="scientific">Gossypium harknessii</name>
    <dbReference type="NCBI Taxonomy" id="34285"/>
    <lineage>
        <taxon>Eukaryota</taxon>
        <taxon>Viridiplantae</taxon>
        <taxon>Streptophyta</taxon>
        <taxon>Embryophyta</taxon>
        <taxon>Tracheophyta</taxon>
        <taxon>Spermatophyta</taxon>
        <taxon>Magnoliopsida</taxon>
        <taxon>eudicotyledons</taxon>
        <taxon>Gunneridae</taxon>
        <taxon>Pentapetalae</taxon>
        <taxon>rosids</taxon>
        <taxon>malvids</taxon>
        <taxon>Malvales</taxon>
        <taxon>Malvaceae</taxon>
        <taxon>Malvoideae</taxon>
        <taxon>Gossypium</taxon>
    </lineage>
</organism>